<reference evidence="2" key="1">
    <citation type="submission" date="2021-09" db="EMBL/GenBank/DDBJ databases">
        <authorList>
            <consortium name="AG Swart"/>
            <person name="Singh M."/>
            <person name="Singh A."/>
            <person name="Seah K."/>
            <person name="Emmerich C."/>
        </authorList>
    </citation>
    <scope>NUCLEOTIDE SEQUENCE</scope>
    <source>
        <strain evidence="2">ATCC30299</strain>
    </source>
</reference>
<dbReference type="Proteomes" id="UP001162131">
    <property type="component" value="Unassembled WGS sequence"/>
</dbReference>
<evidence type="ECO:0000256" key="1">
    <source>
        <dbReference type="SAM" id="Phobius"/>
    </source>
</evidence>
<sequence>MKFQLFWICIIWYEFRFEKRKDCIFGQIRPKFIFKLYQLVFLPGISFDSPPLQAIYKSHLWFGLSYFFLSFLALAAINRPSYKNKSQSEYFYLNFLLSKLRFRILLFSKVFNYHIYPSIAYKMALDTYKIEKLKENN</sequence>
<protein>
    <submittedName>
        <fullName evidence="2">Uncharacterized protein</fullName>
    </submittedName>
</protein>
<evidence type="ECO:0000313" key="3">
    <source>
        <dbReference type="Proteomes" id="UP001162131"/>
    </source>
</evidence>
<gene>
    <name evidence="2" type="ORF">BSTOLATCC_MIC40611</name>
</gene>
<proteinExistence type="predicted"/>
<accession>A0AAU9JM31</accession>
<name>A0AAU9JM31_9CILI</name>
<keyword evidence="1" id="KW-0472">Membrane</keyword>
<dbReference type="AlphaFoldDB" id="A0AAU9JM31"/>
<dbReference type="EMBL" id="CAJZBQ010000040">
    <property type="protein sequence ID" value="CAG9326179.1"/>
    <property type="molecule type" value="Genomic_DNA"/>
</dbReference>
<organism evidence="2 3">
    <name type="scientific">Blepharisma stoltei</name>
    <dbReference type="NCBI Taxonomy" id="1481888"/>
    <lineage>
        <taxon>Eukaryota</taxon>
        <taxon>Sar</taxon>
        <taxon>Alveolata</taxon>
        <taxon>Ciliophora</taxon>
        <taxon>Postciliodesmatophora</taxon>
        <taxon>Heterotrichea</taxon>
        <taxon>Heterotrichida</taxon>
        <taxon>Blepharismidae</taxon>
        <taxon>Blepharisma</taxon>
    </lineage>
</organism>
<feature type="transmembrane region" description="Helical" evidence="1">
    <location>
        <begin position="59"/>
        <end position="77"/>
    </location>
</feature>
<evidence type="ECO:0000313" key="2">
    <source>
        <dbReference type="EMBL" id="CAG9326179.1"/>
    </source>
</evidence>
<comment type="caution">
    <text evidence="2">The sequence shown here is derived from an EMBL/GenBank/DDBJ whole genome shotgun (WGS) entry which is preliminary data.</text>
</comment>
<keyword evidence="1" id="KW-1133">Transmembrane helix</keyword>
<keyword evidence="1" id="KW-0812">Transmembrane</keyword>
<keyword evidence="3" id="KW-1185">Reference proteome</keyword>